<dbReference type="EMBL" id="OC003985">
    <property type="protein sequence ID" value="CAD7263948.1"/>
    <property type="molecule type" value="Genomic_DNA"/>
</dbReference>
<dbReference type="AlphaFoldDB" id="A0A7R9B1X6"/>
<evidence type="ECO:0000256" key="1">
    <source>
        <dbReference type="PROSITE-ProRule" id="PRU00723"/>
    </source>
</evidence>
<feature type="domain" description="C3H1-type" evidence="3">
    <location>
        <begin position="4"/>
        <end position="31"/>
    </location>
</feature>
<proteinExistence type="predicted"/>
<evidence type="ECO:0000259" key="3">
    <source>
        <dbReference type="PROSITE" id="PS50103"/>
    </source>
</evidence>
<evidence type="ECO:0000256" key="2">
    <source>
        <dbReference type="SAM" id="MobiDB-lite"/>
    </source>
</evidence>
<reference evidence="4" key="1">
    <citation type="submission" date="2020-11" db="EMBL/GenBank/DDBJ databases">
        <authorList>
            <person name="Tran Van P."/>
        </authorList>
    </citation>
    <scope>NUCLEOTIDE SEQUENCE</scope>
</reference>
<feature type="compositionally biased region" description="Basic and acidic residues" evidence="2">
    <location>
        <begin position="388"/>
        <end position="401"/>
    </location>
</feature>
<dbReference type="PANTHER" id="PTHR15725:SF14">
    <property type="entry name" value="ZINC FINGER CCCH DOMAIN-CONTAINING PROTEIN 11A"/>
    <property type="match status" value="1"/>
</dbReference>
<accession>A0A7R9B1X6</accession>
<feature type="compositionally biased region" description="Low complexity" evidence="2">
    <location>
        <begin position="491"/>
        <end position="504"/>
    </location>
</feature>
<keyword evidence="1" id="KW-0479">Metal-binding</keyword>
<sequence>MDTPKKNNDCYFYYYSSCLKGDGCMFRHEPSALGCETMCSFWQQGKCLNTRCNFRHMELRKNRKMIPCYWENQPMGCRKQHCPFLHKSPREAPASPADHDRSKDYKLGVPGNLKQIEEGGSKWSDQRNALYLLLIPRYTRVTRRFGEKYRDDWISGSPRELHEFKYLGAVVSCKSAIKQEVLTRVNTGSGQLMWGEKGPGKTKTSGKHVKLHSCRRHGERERERESNEDMREKLGVKESMVEGVRSLRLVVVESGSYEESMGNTDLDTTRLGPRRVSQGGEAGYGSPPVDPLVVNFEEESDTESAPTSTPTKLTAVVKTLEQIRLERVQAEQAALYNYESEDSSDLRARLRRLLAPRLTELAPMYMDRQDNLNINQIVVKTLQQIRAEKGIDTSDSPEKSPSRKRSHSPVMFSASTEPKQNHKVLKTSIDTLLAGEKPQIDTDTNAVSIATQPIRLRRHRGVAAALPRSRPVRLRRNMVRLANESSEHNADSSNDNSVVSSSNDTVSIFPDISNNTTMDTSNDNTVESSNVMDQEAGMRMESPAYEKHFNDTQLCSSTVGKDLFHSSLAANGRKTEHRRETLEEDELLSGIYEPDLMEADILQDIDELLKD</sequence>
<feature type="region of interest" description="Disordered" evidence="2">
    <location>
        <begin position="483"/>
        <end position="504"/>
    </location>
</feature>
<gene>
    <name evidence="4" type="ORF">TSIB3V08_LOCUS8014</name>
</gene>
<dbReference type="InterPro" id="IPR041686">
    <property type="entry name" value="Znf-CCCH_3"/>
</dbReference>
<dbReference type="Gene3D" id="4.10.1000.10">
    <property type="entry name" value="Zinc finger, CCCH-type"/>
    <property type="match status" value="1"/>
</dbReference>
<feature type="zinc finger region" description="C3H1-type" evidence="1">
    <location>
        <begin position="38"/>
        <end position="59"/>
    </location>
</feature>
<protein>
    <recommendedName>
        <fullName evidence="3">C3H1-type domain-containing protein</fullName>
    </recommendedName>
</protein>
<name>A0A7R9B1X6_TIMSH</name>
<organism evidence="4">
    <name type="scientific">Timema shepardi</name>
    <name type="common">Walking stick</name>
    <dbReference type="NCBI Taxonomy" id="629360"/>
    <lineage>
        <taxon>Eukaryota</taxon>
        <taxon>Metazoa</taxon>
        <taxon>Ecdysozoa</taxon>
        <taxon>Arthropoda</taxon>
        <taxon>Hexapoda</taxon>
        <taxon>Insecta</taxon>
        <taxon>Pterygota</taxon>
        <taxon>Neoptera</taxon>
        <taxon>Polyneoptera</taxon>
        <taxon>Phasmatodea</taxon>
        <taxon>Timematodea</taxon>
        <taxon>Timematoidea</taxon>
        <taxon>Timematidae</taxon>
        <taxon>Timema</taxon>
    </lineage>
</organism>
<feature type="domain" description="C3H1-type" evidence="3">
    <location>
        <begin position="38"/>
        <end position="59"/>
    </location>
</feature>
<feature type="region of interest" description="Disordered" evidence="2">
    <location>
        <begin position="388"/>
        <end position="421"/>
    </location>
</feature>
<evidence type="ECO:0000313" key="4">
    <source>
        <dbReference type="EMBL" id="CAD7263948.1"/>
    </source>
</evidence>
<keyword evidence="1" id="KW-0863">Zinc-finger</keyword>
<dbReference type="SMART" id="SM00356">
    <property type="entry name" value="ZnF_C3H1"/>
    <property type="match status" value="3"/>
</dbReference>
<dbReference type="GO" id="GO:0008270">
    <property type="term" value="F:zinc ion binding"/>
    <property type="evidence" value="ECO:0007669"/>
    <property type="project" value="UniProtKB-KW"/>
</dbReference>
<feature type="zinc finger region" description="C3H1-type" evidence="1">
    <location>
        <begin position="4"/>
        <end position="31"/>
    </location>
</feature>
<dbReference type="Pfam" id="PF15663">
    <property type="entry name" value="zf-CCCH_3"/>
    <property type="match status" value="1"/>
</dbReference>
<dbReference type="InterPro" id="IPR000571">
    <property type="entry name" value="Znf_CCCH"/>
</dbReference>
<keyword evidence="1" id="KW-0862">Zinc</keyword>
<dbReference type="PROSITE" id="PS50103">
    <property type="entry name" value="ZF_C3H1"/>
    <property type="match status" value="2"/>
</dbReference>
<dbReference type="PANTHER" id="PTHR15725">
    <property type="entry name" value="ZN-FINGER, C-X8-C-X5-C-X3-H TYPE-CONTAINING"/>
    <property type="match status" value="1"/>
</dbReference>